<reference evidence="2" key="1">
    <citation type="journal article" date="2013" name="Genome Announc.">
        <title>Draft genome sequence of the grapevine dieback fungus Eutypa lata UCR-EL1.</title>
        <authorList>
            <person name="Blanco-Ulate B."/>
            <person name="Rolshausen P.E."/>
            <person name="Cantu D."/>
        </authorList>
    </citation>
    <scope>NUCLEOTIDE SEQUENCE [LARGE SCALE GENOMIC DNA]</scope>
    <source>
        <strain evidence="2">UCR-EL1</strain>
    </source>
</reference>
<evidence type="ECO:0000313" key="1">
    <source>
        <dbReference type="EMBL" id="EMR68611.1"/>
    </source>
</evidence>
<organism evidence="1 2">
    <name type="scientific">Eutypa lata (strain UCR-EL1)</name>
    <name type="common">Grapevine dieback disease fungus</name>
    <name type="synonym">Eutypa armeniacae</name>
    <dbReference type="NCBI Taxonomy" id="1287681"/>
    <lineage>
        <taxon>Eukaryota</taxon>
        <taxon>Fungi</taxon>
        <taxon>Dikarya</taxon>
        <taxon>Ascomycota</taxon>
        <taxon>Pezizomycotina</taxon>
        <taxon>Sordariomycetes</taxon>
        <taxon>Xylariomycetidae</taxon>
        <taxon>Xylariales</taxon>
        <taxon>Diatrypaceae</taxon>
        <taxon>Eutypa</taxon>
    </lineage>
</organism>
<gene>
    <name evidence="1" type="ORF">UCREL1_4365</name>
</gene>
<keyword evidence="2" id="KW-1185">Reference proteome</keyword>
<dbReference type="AlphaFoldDB" id="M7TFC3"/>
<dbReference type="OMA" id="TPCFLGR"/>
<dbReference type="KEGG" id="ela:UCREL1_4365"/>
<name>M7TFC3_EUTLA</name>
<dbReference type="HOGENOM" id="CLU_953250_0_0_1"/>
<dbReference type="EMBL" id="KB706203">
    <property type="protein sequence ID" value="EMR68611.1"/>
    <property type="molecule type" value="Genomic_DNA"/>
</dbReference>
<accession>M7TFC3</accession>
<dbReference type="OrthoDB" id="4668783at2759"/>
<proteinExistence type="predicted"/>
<sequence length="292" mass="32207">MRVPTLATAAFFGAANAAISATAVRSSTPFSCSAVGGTLVTFADDMSVMHASFPDLNLYVDTPSHGFPPSYSIMYCITEVEYTEADFGTGTDQARFAISSVTWSTDNLTLEAGDNFNQLTAKIDLNIEVTNETSPVHYPIGKDRWSSNLVSERWFSVFWSVRMKNVSDKLPPVAKLQVNLDVNPAIGVDEPYAGKFTFTAKNPNPVFTPCFLGRYGHVLKFDFDIFAETVDGGVSGEGWNVDFELIYESCHWTSDDDNWGDTRIEAWQACTYREANQTTKRGVLNPNGKGLY</sequence>
<protein>
    <submittedName>
        <fullName evidence="1">Uncharacterized protein</fullName>
    </submittedName>
</protein>
<dbReference type="Proteomes" id="UP000012174">
    <property type="component" value="Unassembled WGS sequence"/>
</dbReference>
<evidence type="ECO:0000313" key="2">
    <source>
        <dbReference type="Proteomes" id="UP000012174"/>
    </source>
</evidence>